<dbReference type="Pfam" id="PF07963">
    <property type="entry name" value="N_methyl"/>
    <property type="match status" value="1"/>
</dbReference>
<reference evidence="2 3" key="1">
    <citation type="submission" date="2022-03" db="EMBL/GenBank/DDBJ databases">
        <title>Genomic signatures underlying metal tolerance in selected Arctic bacterial isolates.</title>
        <authorList>
            <person name="Thomas F.A."/>
            <person name="Venkatachalam S."/>
            <person name="Krishnan K.P."/>
        </authorList>
    </citation>
    <scope>NUCLEOTIDE SEQUENCE [LARGE SCALE GENOMIC DNA]</scope>
    <source>
        <strain evidence="2 3">HM116</strain>
    </source>
</reference>
<dbReference type="InterPro" id="IPR012902">
    <property type="entry name" value="N_methyl_site"/>
</dbReference>
<organism evidence="2 3">
    <name type="scientific">Vreelandella neptunia</name>
    <dbReference type="NCBI Taxonomy" id="115551"/>
    <lineage>
        <taxon>Bacteria</taxon>
        <taxon>Pseudomonadati</taxon>
        <taxon>Pseudomonadota</taxon>
        <taxon>Gammaproteobacteria</taxon>
        <taxon>Oceanospirillales</taxon>
        <taxon>Halomonadaceae</taxon>
        <taxon>Vreelandella</taxon>
    </lineage>
</organism>
<keyword evidence="1" id="KW-0812">Transmembrane</keyword>
<dbReference type="RefSeq" id="WP_240718032.1">
    <property type="nucleotide sequence ID" value="NZ_JAKVTW010000005.1"/>
</dbReference>
<dbReference type="Proteomes" id="UP001320609">
    <property type="component" value="Unassembled WGS sequence"/>
</dbReference>
<dbReference type="NCBIfam" id="TIGR02532">
    <property type="entry name" value="IV_pilin_GFxxxE"/>
    <property type="match status" value="1"/>
</dbReference>
<keyword evidence="1" id="KW-0472">Membrane</keyword>
<sequence length="369" mass="39757">MNQRQNGFTLVELMVAMAIGTVIILGAGQLFLTTYQTFQTVDQVSRKQENLIFIAQRITSEIRQNGPGRYTLRCELDYGNCNCTVADKEESGQPLISFLKDLPNGYLESQCVEQEHELGERVPGDAPLYQVKLPLEKNGEGIIFHVLERQGVYASLFDTPTSREGRGDAVIAGGAVSGTENILVSESTVNSNLGLSTLPSPQSSNSHILYTGYIKNFSNLDNVVATCNEGEITSSSSMAFYCNGNINNLNLAELNGKVVVAEQGISMYQNNNSSVSDVAIVAGGAINFNGNNANAFFRGLIWGAGSVNLSMSGVDFVGSVIASGSVVFNNVNSINADLSVWELLSVYGYDFSMRQALEDLSENINFGDG</sequence>
<evidence type="ECO:0000313" key="2">
    <source>
        <dbReference type="EMBL" id="MCH4811663.1"/>
    </source>
</evidence>
<keyword evidence="3" id="KW-1185">Reference proteome</keyword>
<protein>
    <submittedName>
        <fullName evidence="2">Prepilin-type N-terminal cleavage/methylation domain-containing protein</fullName>
    </submittedName>
</protein>
<dbReference type="EMBL" id="JAKVTW010000005">
    <property type="protein sequence ID" value="MCH4811663.1"/>
    <property type="molecule type" value="Genomic_DNA"/>
</dbReference>
<evidence type="ECO:0000256" key="1">
    <source>
        <dbReference type="SAM" id="Phobius"/>
    </source>
</evidence>
<gene>
    <name evidence="2" type="ORF">MLE19_09990</name>
</gene>
<name>A0ABS9S6B4_9GAMM</name>
<keyword evidence="1" id="KW-1133">Transmembrane helix</keyword>
<evidence type="ECO:0000313" key="3">
    <source>
        <dbReference type="Proteomes" id="UP001320609"/>
    </source>
</evidence>
<comment type="caution">
    <text evidence="2">The sequence shown here is derived from an EMBL/GenBank/DDBJ whole genome shotgun (WGS) entry which is preliminary data.</text>
</comment>
<accession>A0ABS9S6B4</accession>
<proteinExistence type="predicted"/>
<feature type="transmembrane region" description="Helical" evidence="1">
    <location>
        <begin position="7"/>
        <end position="32"/>
    </location>
</feature>